<reference evidence="1 2" key="1">
    <citation type="submission" date="2024-09" db="EMBL/GenBank/DDBJ databases">
        <authorList>
            <person name="Sun Q."/>
            <person name="Mori K."/>
        </authorList>
    </citation>
    <scope>NUCLEOTIDE SEQUENCE [LARGE SCALE GENOMIC DNA]</scope>
    <source>
        <strain evidence="1 2">CCM 7468</strain>
    </source>
</reference>
<accession>A0ABV6IZH3</accession>
<dbReference type="Proteomes" id="UP001589789">
    <property type="component" value="Unassembled WGS sequence"/>
</dbReference>
<protein>
    <submittedName>
        <fullName evidence="1">Uncharacterized protein</fullName>
    </submittedName>
</protein>
<sequence length="82" mass="8543">MLAVLIAHVALLSPAPVARRDEILNSMNAMLPGALAKIERDGSPEGAAGFERAVEAVTNLARNAIKIEPTAPPQQGDTNRSG</sequence>
<evidence type="ECO:0000313" key="1">
    <source>
        <dbReference type="EMBL" id="MFC0389016.1"/>
    </source>
</evidence>
<organism evidence="1 2">
    <name type="scientific">Muricoccus vinaceus</name>
    <dbReference type="NCBI Taxonomy" id="424704"/>
    <lineage>
        <taxon>Bacteria</taxon>
        <taxon>Pseudomonadati</taxon>
        <taxon>Pseudomonadota</taxon>
        <taxon>Alphaproteobacteria</taxon>
        <taxon>Acetobacterales</taxon>
        <taxon>Roseomonadaceae</taxon>
        <taxon>Muricoccus</taxon>
    </lineage>
</organism>
<evidence type="ECO:0000313" key="2">
    <source>
        <dbReference type="Proteomes" id="UP001589789"/>
    </source>
</evidence>
<dbReference type="EMBL" id="JBHLVZ010000089">
    <property type="protein sequence ID" value="MFC0389016.1"/>
    <property type="molecule type" value="Genomic_DNA"/>
</dbReference>
<proteinExistence type="predicted"/>
<comment type="caution">
    <text evidence="1">The sequence shown here is derived from an EMBL/GenBank/DDBJ whole genome shotgun (WGS) entry which is preliminary data.</text>
</comment>
<keyword evidence="2" id="KW-1185">Reference proteome</keyword>
<gene>
    <name evidence="1" type="ORF">ACFFIC_26205</name>
</gene>
<dbReference type="RefSeq" id="WP_377055985.1">
    <property type="nucleotide sequence ID" value="NZ_JBHLVZ010000089.1"/>
</dbReference>
<name>A0ABV6IZH3_9PROT</name>